<evidence type="ECO:0000256" key="4">
    <source>
        <dbReference type="ARBA" id="ARBA00022723"/>
    </source>
</evidence>
<dbReference type="GO" id="GO:0044550">
    <property type="term" value="P:secondary metabolite biosynthetic process"/>
    <property type="evidence" value="ECO:0007669"/>
    <property type="project" value="UniProtKB-ARBA"/>
</dbReference>
<keyword evidence="7" id="KW-0503">Monooxygenase</keyword>
<dbReference type="GO" id="GO:0005506">
    <property type="term" value="F:iron ion binding"/>
    <property type="evidence" value="ECO:0007669"/>
    <property type="project" value="InterPro"/>
</dbReference>
<keyword evidence="5" id="KW-0560">Oxidoreductase</keyword>
<dbReference type="EMBL" id="JBBNAG010000002">
    <property type="protein sequence ID" value="KAK9158561.1"/>
    <property type="molecule type" value="Genomic_DNA"/>
</dbReference>
<evidence type="ECO:0000256" key="5">
    <source>
        <dbReference type="ARBA" id="ARBA00023002"/>
    </source>
</evidence>
<dbReference type="SUPFAM" id="SSF48264">
    <property type="entry name" value="Cytochrome P450"/>
    <property type="match status" value="1"/>
</dbReference>
<dbReference type="InterPro" id="IPR036396">
    <property type="entry name" value="Cyt_P450_sf"/>
</dbReference>
<keyword evidence="10" id="KW-1185">Reference proteome</keyword>
<dbReference type="Gene3D" id="1.10.630.10">
    <property type="entry name" value="Cytochrome P450"/>
    <property type="match status" value="1"/>
</dbReference>
<sequence length="172" mass="19547">MKGLLRQLMEVASVPDLDDLPILGPFDLQRLRRLSSKYVKMINEYWADIVKEKRASKDHSRNNFLDVLIQADFTDAQINALFLDIFGPGSDTNSCTIEWAMSELIKNPDKLFKLEDELANVIGHGREVRDFHLENLLSPRVYKGDIEIAPAVSIPSPSQGNRDMSNDELHHS</sequence>
<evidence type="ECO:0000256" key="6">
    <source>
        <dbReference type="ARBA" id="ARBA00023004"/>
    </source>
</evidence>
<reference evidence="9 10" key="1">
    <citation type="submission" date="2024-01" db="EMBL/GenBank/DDBJ databases">
        <title>Genome assemblies of Stephania.</title>
        <authorList>
            <person name="Yang L."/>
        </authorList>
    </citation>
    <scope>NUCLEOTIDE SEQUENCE [LARGE SCALE GENOMIC DNA]</scope>
    <source>
        <strain evidence="9">JXDWG</strain>
        <tissue evidence="9">Leaf</tissue>
    </source>
</reference>
<feature type="region of interest" description="Disordered" evidence="8">
    <location>
        <begin position="152"/>
        <end position="172"/>
    </location>
</feature>
<evidence type="ECO:0000256" key="8">
    <source>
        <dbReference type="SAM" id="MobiDB-lite"/>
    </source>
</evidence>
<dbReference type="GO" id="GO:0020037">
    <property type="term" value="F:heme binding"/>
    <property type="evidence" value="ECO:0007669"/>
    <property type="project" value="InterPro"/>
</dbReference>
<dbReference type="Pfam" id="PF00067">
    <property type="entry name" value="p450"/>
    <property type="match status" value="1"/>
</dbReference>
<evidence type="ECO:0000313" key="10">
    <source>
        <dbReference type="Proteomes" id="UP001419268"/>
    </source>
</evidence>
<accession>A0AAP0PZT2</accession>
<gene>
    <name evidence="9" type="ORF">Scep_005135</name>
</gene>
<evidence type="ECO:0000256" key="2">
    <source>
        <dbReference type="ARBA" id="ARBA00010617"/>
    </source>
</evidence>
<dbReference type="Proteomes" id="UP001419268">
    <property type="component" value="Unassembled WGS sequence"/>
</dbReference>
<comment type="similarity">
    <text evidence="2">Belongs to the cytochrome P450 family.</text>
</comment>
<proteinExistence type="inferred from homology"/>
<protein>
    <recommendedName>
        <fullName evidence="11">Cytochrome P450 76AD1-like protein</fullName>
    </recommendedName>
</protein>
<dbReference type="PANTHER" id="PTHR47950">
    <property type="entry name" value="CYTOCHROME P450, FAMILY 76, SUBFAMILY C, POLYPEPTIDE 5-RELATED"/>
    <property type="match status" value="1"/>
</dbReference>
<keyword evidence="3" id="KW-0349">Heme</keyword>
<evidence type="ECO:0000256" key="3">
    <source>
        <dbReference type="ARBA" id="ARBA00022617"/>
    </source>
</evidence>
<dbReference type="PANTHER" id="PTHR47950:SF49">
    <property type="entry name" value="CYTOCHROME P450"/>
    <property type="match status" value="1"/>
</dbReference>
<evidence type="ECO:0000313" key="9">
    <source>
        <dbReference type="EMBL" id="KAK9158561.1"/>
    </source>
</evidence>
<dbReference type="GO" id="GO:0004497">
    <property type="term" value="F:monooxygenase activity"/>
    <property type="evidence" value="ECO:0007669"/>
    <property type="project" value="UniProtKB-KW"/>
</dbReference>
<dbReference type="GO" id="GO:0016705">
    <property type="term" value="F:oxidoreductase activity, acting on paired donors, with incorporation or reduction of molecular oxygen"/>
    <property type="evidence" value="ECO:0007669"/>
    <property type="project" value="InterPro"/>
</dbReference>
<keyword evidence="4" id="KW-0479">Metal-binding</keyword>
<evidence type="ECO:0008006" key="11">
    <source>
        <dbReference type="Google" id="ProtNLM"/>
    </source>
</evidence>
<dbReference type="AlphaFoldDB" id="A0AAP0PZT2"/>
<dbReference type="InterPro" id="IPR001128">
    <property type="entry name" value="Cyt_P450"/>
</dbReference>
<comment type="caution">
    <text evidence="9">The sequence shown here is derived from an EMBL/GenBank/DDBJ whole genome shotgun (WGS) entry which is preliminary data.</text>
</comment>
<evidence type="ECO:0000256" key="7">
    <source>
        <dbReference type="ARBA" id="ARBA00023033"/>
    </source>
</evidence>
<organism evidence="9 10">
    <name type="scientific">Stephania cephalantha</name>
    <dbReference type="NCBI Taxonomy" id="152367"/>
    <lineage>
        <taxon>Eukaryota</taxon>
        <taxon>Viridiplantae</taxon>
        <taxon>Streptophyta</taxon>
        <taxon>Embryophyta</taxon>
        <taxon>Tracheophyta</taxon>
        <taxon>Spermatophyta</taxon>
        <taxon>Magnoliopsida</taxon>
        <taxon>Ranunculales</taxon>
        <taxon>Menispermaceae</taxon>
        <taxon>Menispermoideae</taxon>
        <taxon>Cissampelideae</taxon>
        <taxon>Stephania</taxon>
    </lineage>
</organism>
<comment type="cofactor">
    <cofactor evidence="1">
        <name>heme</name>
        <dbReference type="ChEBI" id="CHEBI:30413"/>
    </cofactor>
</comment>
<name>A0AAP0PZT2_9MAGN</name>
<evidence type="ECO:0000256" key="1">
    <source>
        <dbReference type="ARBA" id="ARBA00001971"/>
    </source>
</evidence>
<dbReference type="InterPro" id="IPR002401">
    <property type="entry name" value="Cyt_P450_E_grp-I"/>
</dbReference>
<dbReference type="PRINTS" id="PR00463">
    <property type="entry name" value="EP450I"/>
</dbReference>
<keyword evidence="6" id="KW-0408">Iron</keyword>